<dbReference type="SMART" id="SM00454">
    <property type="entry name" value="SAM"/>
    <property type="match status" value="1"/>
</dbReference>
<reference evidence="7" key="1">
    <citation type="submission" date="2022-01" db="EMBL/GenBank/DDBJ databases">
        <authorList>
            <person name="Braso-Vives M."/>
        </authorList>
    </citation>
    <scope>NUCLEOTIDE SEQUENCE</scope>
</reference>
<feature type="domain" description="SAM" evidence="6">
    <location>
        <begin position="14"/>
        <end position="77"/>
    </location>
</feature>
<dbReference type="PROSITE" id="PS01159">
    <property type="entry name" value="WW_DOMAIN_1"/>
    <property type="match status" value="1"/>
</dbReference>
<feature type="compositionally biased region" description="Acidic residues" evidence="3">
    <location>
        <begin position="105"/>
        <end position="119"/>
    </location>
</feature>
<evidence type="ECO:0000259" key="6">
    <source>
        <dbReference type="PROSITE" id="PS50105"/>
    </source>
</evidence>
<dbReference type="GO" id="GO:0005737">
    <property type="term" value="C:cytoplasm"/>
    <property type="evidence" value="ECO:0007669"/>
    <property type="project" value="UniProtKB-ARBA"/>
</dbReference>
<dbReference type="SUPFAM" id="SSF47769">
    <property type="entry name" value="SAM/Pointed domain"/>
    <property type="match status" value="1"/>
</dbReference>
<dbReference type="InterPro" id="IPR051751">
    <property type="entry name" value="Immunoreceptor_sig_adapters"/>
</dbReference>
<dbReference type="GO" id="GO:0035556">
    <property type="term" value="P:intracellular signal transduction"/>
    <property type="evidence" value="ECO:0007669"/>
    <property type="project" value="TreeGrafter"/>
</dbReference>
<keyword evidence="1 2" id="KW-0727">SH2 domain</keyword>
<keyword evidence="8" id="KW-1185">Reference proteome</keyword>
<dbReference type="InterPro" id="IPR036020">
    <property type="entry name" value="WW_dom_sf"/>
</dbReference>
<organism evidence="7 8">
    <name type="scientific">Branchiostoma lanceolatum</name>
    <name type="common">Common lancelet</name>
    <name type="synonym">Amphioxus lanceolatum</name>
    <dbReference type="NCBI Taxonomy" id="7740"/>
    <lineage>
        <taxon>Eukaryota</taxon>
        <taxon>Metazoa</taxon>
        <taxon>Chordata</taxon>
        <taxon>Cephalochordata</taxon>
        <taxon>Leptocardii</taxon>
        <taxon>Amphioxiformes</taxon>
        <taxon>Branchiostomatidae</taxon>
        <taxon>Branchiostoma</taxon>
    </lineage>
</organism>
<dbReference type="SUPFAM" id="SSF55550">
    <property type="entry name" value="SH2 domain"/>
    <property type="match status" value="1"/>
</dbReference>
<sequence>MVSKNPSADEVQRWGPSEVAEWLAQIGLEDCVRFFQDRNVTGAELLTLDESQLFRWQDLPIKRRREVAKHIETLKSKKQEKKSKFSLFSKKPQLPSKDYQHEPTTPDDDEGWSSDEFDDTLTTMRQESIEWQECLDDNGFKYYWNITTNETSWDRPDKFLPVDSGTQEDEEDEDAFNDYEPPPDAVSPQDTQPPHRRQPMPLPTQSTEDQETYEVPDHDNDSGGSDYEEPMEEQQPPVPHRPPVNKPPQQTWPPARANNFNVNVADRRMPPLPGRQQKPAPASQPQPEDTYEEFAESGGPEEEYEMPMQGGPEEEYEVPDSESFSSGRLPQSTVPPVLGRKPLPPPPDEEPPPALPPKPTKPGPTSHMTTMNKVLPNATPDSRQAPKVPTSAKSTRPPPLPSPSTKPESPFTGGPPNFPTKKPQVTSPLASGQKSGAKWPPADASSNVRPSQLKNVGKQASSSSQPSLPKWKQNTPETSSPSQPSLPKWKQNTPETSSPPQPSLPKWKQTPPAVPSQSRTPGVNRIASQFEAKQEAPSPKSPGPVKSKVSGIASMFEKQNLHLSPASSPPSGGTRSRHRSSPRTSTLSVASTTSSSSAASSGSADSFLDKRASHSSASSASGDSIHDELLPGQRPGGPGGVPALPVHQRGKPGSAGTPPPPPPIASIPSTKAKTRGIRSRQLPATPPSGARGPPPPPIQAKKPVPSVPLPEPEPLQGGLYEFPWYHGEVEQRQASAALREYGKDGSFLIRKSTRDPTRPYTLALIYQRAIKKVQIRYRSDQKYALGTEKEDEDTFYSIPDLIDFHQTHDILLSQGGKTKLTEAVYKNY</sequence>
<dbReference type="PROSITE" id="PS50001">
    <property type="entry name" value="SH2"/>
    <property type="match status" value="1"/>
</dbReference>
<feature type="compositionally biased region" description="Polar residues" evidence="3">
    <location>
        <begin position="423"/>
        <end position="434"/>
    </location>
</feature>
<dbReference type="GO" id="GO:0007169">
    <property type="term" value="P:cell surface receptor protein tyrosine kinase signaling pathway"/>
    <property type="evidence" value="ECO:0007669"/>
    <property type="project" value="TreeGrafter"/>
</dbReference>
<dbReference type="AlphaFoldDB" id="A0A8K0ERG7"/>
<dbReference type="OrthoDB" id="10044490at2759"/>
<feature type="compositionally biased region" description="Pro residues" evidence="3">
    <location>
        <begin position="236"/>
        <end position="246"/>
    </location>
</feature>
<dbReference type="SUPFAM" id="SSF51045">
    <property type="entry name" value="WW domain"/>
    <property type="match status" value="1"/>
</dbReference>
<evidence type="ECO:0000256" key="3">
    <source>
        <dbReference type="SAM" id="MobiDB-lite"/>
    </source>
</evidence>
<feature type="region of interest" description="Disordered" evidence="3">
    <location>
        <begin position="77"/>
        <end position="120"/>
    </location>
</feature>
<feature type="compositionally biased region" description="Acidic residues" evidence="3">
    <location>
        <begin position="166"/>
        <end position="177"/>
    </location>
</feature>
<feature type="compositionally biased region" description="Low complexity" evidence="3">
    <location>
        <begin position="641"/>
        <end position="656"/>
    </location>
</feature>
<evidence type="ECO:0000256" key="1">
    <source>
        <dbReference type="ARBA" id="ARBA00022999"/>
    </source>
</evidence>
<dbReference type="PROSITE" id="PS50105">
    <property type="entry name" value="SAM_DOMAIN"/>
    <property type="match status" value="1"/>
</dbReference>
<dbReference type="Proteomes" id="UP000838412">
    <property type="component" value="Chromosome 3"/>
</dbReference>
<dbReference type="SMART" id="SM00252">
    <property type="entry name" value="SH2"/>
    <property type="match status" value="1"/>
</dbReference>
<feature type="compositionally biased region" description="Low complexity" evidence="3">
    <location>
        <begin position="561"/>
        <end position="574"/>
    </location>
</feature>
<feature type="compositionally biased region" description="Low complexity" evidence="3">
    <location>
        <begin position="276"/>
        <end position="287"/>
    </location>
</feature>
<feature type="compositionally biased region" description="Pro residues" evidence="3">
    <location>
        <begin position="342"/>
        <end position="362"/>
    </location>
</feature>
<dbReference type="InterPro" id="IPR036860">
    <property type="entry name" value="SH2_dom_sf"/>
</dbReference>
<dbReference type="Pfam" id="PF00397">
    <property type="entry name" value="WW"/>
    <property type="match status" value="1"/>
</dbReference>
<feature type="compositionally biased region" description="Polar residues" evidence="3">
    <location>
        <begin position="322"/>
        <end position="334"/>
    </location>
</feature>
<feature type="domain" description="WW" evidence="5">
    <location>
        <begin position="131"/>
        <end position="158"/>
    </location>
</feature>
<dbReference type="PANTHER" id="PTHR14098">
    <property type="entry name" value="SH2 DOMAIN CONTAINING PROTEIN"/>
    <property type="match status" value="1"/>
</dbReference>
<dbReference type="EMBL" id="OV696688">
    <property type="protein sequence ID" value="CAH1258306.1"/>
    <property type="molecule type" value="Genomic_DNA"/>
</dbReference>
<feature type="domain" description="SH2" evidence="4">
    <location>
        <begin position="724"/>
        <end position="824"/>
    </location>
</feature>
<gene>
    <name evidence="7" type="primary">LCP2</name>
    <name evidence="7" type="ORF">BLAG_LOCUS15927</name>
</gene>
<dbReference type="PANTHER" id="PTHR14098:SF14">
    <property type="entry name" value="SH2 DOMAIN-CONTAINING PROTEIN"/>
    <property type="match status" value="1"/>
</dbReference>
<dbReference type="FunFam" id="3.30.505.10:FF:000016">
    <property type="entry name" value="B-cell linker protein isoform 2"/>
    <property type="match status" value="1"/>
</dbReference>
<accession>A0A8K0ERG7</accession>
<dbReference type="Gene3D" id="2.20.70.10">
    <property type="match status" value="1"/>
</dbReference>
<dbReference type="Pfam" id="PF00017">
    <property type="entry name" value="SH2"/>
    <property type="match status" value="1"/>
</dbReference>
<dbReference type="Gene3D" id="3.30.505.10">
    <property type="entry name" value="SH2 domain"/>
    <property type="match status" value="1"/>
</dbReference>
<dbReference type="Gene3D" id="1.10.150.50">
    <property type="entry name" value="Transcription Factor, Ets-1"/>
    <property type="match status" value="1"/>
</dbReference>
<evidence type="ECO:0000313" key="7">
    <source>
        <dbReference type="EMBL" id="CAH1258306.1"/>
    </source>
</evidence>
<feature type="compositionally biased region" description="Polar residues" evidence="3">
    <location>
        <begin position="444"/>
        <end position="496"/>
    </location>
</feature>
<evidence type="ECO:0000259" key="5">
    <source>
        <dbReference type="PROSITE" id="PS50020"/>
    </source>
</evidence>
<dbReference type="CDD" id="cd00201">
    <property type="entry name" value="WW"/>
    <property type="match status" value="1"/>
</dbReference>
<dbReference type="CDD" id="cd09487">
    <property type="entry name" value="SAM_superfamily"/>
    <property type="match status" value="1"/>
</dbReference>
<dbReference type="InterPro" id="IPR001202">
    <property type="entry name" value="WW_dom"/>
</dbReference>
<dbReference type="SMART" id="SM00456">
    <property type="entry name" value="WW"/>
    <property type="match status" value="1"/>
</dbReference>
<dbReference type="PROSITE" id="PS50020">
    <property type="entry name" value="WW_DOMAIN_2"/>
    <property type="match status" value="1"/>
</dbReference>
<evidence type="ECO:0000259" key="4">
    <source>
        <dbReference type="PROSITE" id="PS50001"/>
    </source>
</evidence>
<proteinExistence type="predicted"/>
<name>A0A8K0ERG7_BRALA</name>
<protein>
    <submittedName>
        <fullName evidence="7">LCP2 protein</fullName>
    </submittedName>
</protein>
<evidence type="ECO:0000313" key="8">
    <source>
        <dbReference type="Proteomes" id="UP000838412"/>
    </source>
</evidence>
<feature type="compositionally biased region" description="Acidic residues" evidence="3">
    <location>
        <begin position="289"/>
        <end position="305"/>
    </location>
</feature>
<feature type="compositionally biased region" description="Low complexity" evidence="3">
    <location>
        <begin position="582"/>
        <end position="606"/>
    </location>
</feature>
<dbReference type="InterPro" id="IPR013761">
    <property type="entry name" value="SAM/pointed_sf"/>
</dbReference>
<feature type="region of interest" description="Disordered" evidence="3">
    <location>
        <begin position="151"/>
        <end position="713"/>
    </location>
</feature>
<dbReference type="Pfam" id="PF07647">
    <property type="entry name" value="SAM_2"/>
    <property type="match status" value="1"/>
</dbReference>
<evidence type="ECO:0000256" key="2">
    <source>
        <dbReference type="PROSITE-ProRule" id="PRU00191"/>
    </source>
</evidence>
<dbReference type="InterPro" id="IPR001660">
    <property type="entry name" value="SAM"/>
</dbReference>
<dbReference type="InterPro" id="IPR000980">
    <property type="entry name" value="SH2"/>
</dbReference>